<dbReference type="GO" id="GO:0044294">
    <property type="term" value="C:dendritic growth cone"/>
    <property type="evidence" value="ECO:0007669"/>
    <property type="project" value="TreeGrafter"/>
</dbReference>
<dbReference type="GO" id="GO:0048471">
    <property type="term" value="C:perinuclear region of cytoplasm"/>
    <property type="evidence" value="ECO:0007669"/>
    <property type="project" value="TreeGrafter"/>
</dbReference>
<feature type="region of interest" description="Disordered" evidence="1">
    <location>
        <begin position="581"/>
        <end position="614"/>
    </location>
</feature>
<feature type="compositionally biased region" description="Polar residues" evidence="1">
    <location>
        <begin position="319"/>
        <end position="336"/>
    </location>
</feature>
<feature type="region of interest" description="Disordered" evidence="1">
    <location>
        <begin position="511"/>
        <end position="569"/>
    </location>
</feature>
<feature type="region of interest" description="Disordered" evidence="1">
    <location>
        <begin position="630"/>
        <end position="652"/>
    </location>
</feature>
<proteinExistence type="predicted"/>
<feature type="compositionally biased region" description="Polar residues" evidence="1">
    <location>
        <begin position="643"/>
        <end position="652"/>
    </location>
</feature>
<dbReference type="PROSITE" id="PS51082">
    <property type="entry name" value="WH2"/>
    <property type="match status" value="2"/>
</dbReference>
<feature type="region of interest" description="Disordered" evidence="1">
    <location>
        <begin position="1191"/>
        <end position="1236"/>
    </location>
</feature>
<feature type="compositionally biased region" description="Polar residues" evidence="1">
    <location>
        <begin position="1197"/>
        <end position="1222"/>
    </location>
</feature>
<feature type="region of interest" description="Disordered" evidence="1">
    <location>
        <begin position="277"/>
        <end position="491"/>
    </location>
</feature>
<reference evidence="3" key="1">
    <citation type="submission" date="2025-08" db="UniProtKB">
        <authorList>
            <consortium name="Ensembl"/>
        </authorList>
    </citation>
    <scope>IDENTIFICATION</scope>
</reference>
<dbReference type="GO" id="GO:0051639">
    <property type="term" value="P:actin filament network formation"/>
    <property type="evidence" value="ECO:0007669"/>
    <property type="project" value="TreeGrafter"/>
</dbReference>
<dbReference type="GO" id="GO:1990357">
    <property type="term" value="C:terminal web"/>
    <property type="evidence" value="ECO:0007669"/>
    <property type="project" value="TreeGrafter"/>
</dbReference>
<feature type="compositionally biased region" description="Polar residues" evidence="1">
    <location>
        <begin position="384"/>
        <end position="401"/>
    </location>
</feature>
<dbReference type="GO" id="GO:0003785">
    <property type="term" value="F:actin monomer binding"/>
    <property type="evidence" value="ECO:0007669"/>
    <property type="project" value="InterPro"/>
</dbReference>
<dbReference type="CDD" id="cd21800">
    <property type="entry name" value="WH2_Wb_Cobl"/>
    <property type="match status" value="1"/>
</dbReference>
<feature type="compositionally biased region" description="Polar residues" evidence="1">
    <location>
        <begin position="362"/>
        <end position="376"/>
    </location>
</feature>
<dbReference type="PANTHER" id="PTHR47008:SF1">
    <property type="entry name" value="PROTEIN CORDON-BLEU"/>
    <property type="match status" value="1"/>
</dbReference>
<dbReference type="InterPro" id="IPR003124">
    <property type="entry name" value="WH2_dom"/>
</dbReference>
<feature type="region of interest" description="Disordered" evidence="1">
    <location>
        <begin position="1"/>
        <end position="23"/>
    </location>
</feature>
<dbReference type="GO" id="GO:0001947">
    <property type="term" value="P:heart looping"/>
    <property type="evidence" value="ECO:0007669"/>
    <property type="project" value="Ensembl"/>
</dbReference>
<evidence type="ECO:0000313" key="4">
    <source>
        <dbReference type="Proteomes" id="UP000264820"/>
    </source>
</evidence>
<dbReference type="GO" id="GO:0044295">
    <property type="term" value="C:axonal growth cone"/>
    <property type="evidence" value="ECO:0007669"/>
    <property type="project" value="TreeGrafter"/>
</dbReference>
<feature type="compositionally biased region" description="Low complexity" evidence="1">
    <location>
        <begin position="594"/>
        <end position="612"/>
    </location>
</feature>
<dbReference type="InterPro" id="IPR019025">
    <property type="entry name" value="Cordon-bleu_ubiquitin_domain"/>
</dbReference>
<dbReference type="GO" id="GO:0003146">
    <property type="term" value="P:heart jogging"/>
    <property type="evidence" value="ECO:0007669"/>
    <property type="project" value="Ensembl"/>
</dbReference>
<dbReference type="GO" id="GO:0060088">
    <property type="term" value="P:auditory receptor cell stereocilium organization"/>
    <property type="evidence" value="ECO:0007669"/>
    <property type="project" value="Ensembl"/>
</dbReference>
<dbReference type="Gene3D" id="3.10.20.90">
    <property type="entry name" value="Phosphatidylinositol 3-kinase Catalytic Subunit, Chain A, domain 1"/>
    <property type="match status" value="1"/>
</dbReference>
<feature type="region of interest" description="Disordered" evidence="1">
    <location>
        <begin position="769"/>
        <end position="819"/>
    </location>
</feature>
<dbReference type="GO" id="GO:0060271">
    <property type="term" value="P:cilium assembly"/>
    <property type="evidence" value="ECO:0007669"/>
    <property type="project" value="Ensembl"/>
</dbReference>
<feature type="compositionally biased region" description="Low complexity" evidence="1">
    <location>
        <begin position="457"/>
        <end position="475"/>
    </location>
</feature>
<evidence type="ECO:0000256" key="1">
    <source>
        <dbReference type="SAM" id="MobiDB-lite"/>
    </source>
</evidence>
<dbReference type="CDD" id="cd21799">
    <property type="entry name" value="WH2_Wa_Cobl"/>
    <property type="match status" value="1"/>
</dbReference>
<dbReference type="GO" id="GO:0005886">
    <property type="term" value="C:plasma membrane"/>
    <property type="evidence" value="ECO:0007669"/>
    <property type="project" value="TreeGrafter"/>
</dbReference>
<evidence type="ECO:0000313" key="3">
    <source>
        <dbReference type="Ensembl" id="ENSHCOP00000000114.1"/>
    </source>
</evidence>
<dbReference type="Proteomes" id="UP000264820">
    <property type="component" value="Unplaced"/>
</dbReference>
<dbReference type="Pfam" id="PF02205">
    <property type="entry name" value="WH2"/>
    <property type="match status" value="1"/>
</dbReference>
<dbReference type="Pfam" id="PF09469">
    <property type="entry name" value="Cobl"/>
    <property type="match status" value="1"/>
</dbReference>
<feature type="region of interest" description="Disordered" evidence="1">
    <location>
        <begin position="1119"/>
        <end position="1165"/>
    </location>
</feature>
<dbReference type="InterPro" id="IPR039895">
    <property type="entry name" value="COBL-like"/>
</dbReference>
<feature type="region of interest" description="Disordered" evidence="1">
    <location>
        <begin position="1337"/>
        <end position="1376"/>
    </location>
</feature>
<dbReference type="SMART" id="SM00246">
    <property type="entry name" value="WH2"/>
    <property type="match status" value="3"/>
</dbReference>
<keyword evidence="4" id="KW-1185">Reference proteome</keyword>
<feature type="compositionally biased region" description="Low complexity" evidence="1">
    <location>
        <begin position="1348"/>
        <end position="1368"/>
    </location>
</feature>
<dbReference type="GO" id="GO:0005884">
    <property type="term" value="C:actin filament"/>
    <property type="evidence" value="ECO:0007669"/>
    <property type="project" value="TreeGrafter"/>
</dbReference>
<evidence type="ECO:0000259" key="2">
    <source>
        <dbReference type="PROSITE" id="PS51082"/>
    </source>
</evidence>
<dbReference type="Ensembl" id="ENSHCOT00000014324.1">
    <property type="protein sequence ID" value="ENSHCOP00000000114.1"/>
    <property type="gene ID" value="ENSHCOG00000021103.1"/>
</dbReference>
<feature type="compositionally biased region" description="Basic and acidic residues" evidence="1">
    <location>
        <begin position="774"/>
        <end position="786"/>
    </location>
</feature>
<accession>A0A3Q3D1J4</accession>
<sequence length="1443" mass="156011">MTEPLESTAGRRMKARAPPPPVAPRHIFANNVSDAGGTLGMESKENIMRPTVDFELTLPQGYQTYITEDGSKPLMDLLVDLCSRYHLNPALHTLELLSPEGHSLAFKPNLLLGSLNVAGVLIKEKACEEKVVRRLAPKVPEKTVRLMVNYHGSQKAVVRVNPLVPLQALIPVICEKCEFDPTCVQFLKDSISRQKLPLDQSLTQLGIKELYVHIQSLDTICSGTNSLDRGSKKGLLGFFQFGKRKSKTECTSLGMDDSNDKIIQNEDQRSALSAVQAVPNKVDQPRTLDPSHSVMNVFRTSPKCDTKKRRAPAPPAGSLTFSSSLESYQMGSVSECQQRKRKAPAPPLTPDSITPDPYGAPTSATSTPDSQTSENHSPAFCTKMPQSTTISSSAVKTTAKPQSPKLKDHPPSVFTVAPISASPTPSSSTADSQVLQDSSSELSHSPDSDLDTDDVVSHYSTLTSSTSTASGSVHSKLPTKSSSTKIKELDKVSNRISRAASESVLNLQLDEVESNGHGTMGTTGHPAPPKPRRSPAWEHPTLSTLPLFSPSETSAPQSTVEEEEDASQSWLHSVKGMGANVQATETKTPEAETLSLGNSSSGSSLPDQDGSLFLDRGFGARRERLTRPVQDISSDSDEGCATWGSNHGQSNLQAKSRNIKSTFEEKYKWLHQMHMEADVSVIHSVPVSAVDMNVPVTAIDEILEDFKPLVEDKKATILTGSKLTYHQGSESAAEWRNENNNACTAASTKKSCIVNANLDQCRITLGNGSSGCTNEEKNEDVKEDTQRPLSVKPCKSQEHSKSVPLKTLRSDPMTSKSNTHCLHEDSVVLSQANQRSLSTEKVDNTSVYQNNSSPSMLPRKVTCNPTSRFGMKTFTVVPPKPSVMQGGTQNASATLTAGALKIDEQGNIMKMFGHPNGVVDATQSGITRTEECPLVGKAKAFWSCSERQECALPCSTGVTDKARRSFENTENAGNAVVTLSTDRRELLKTQRAIINTAISAAPKEAGRKVNDTVNSVISPKEPQAEISKDISVAERIKQPQPTLPSDLPAFLRPTRRTSSQYVASAINKYTPMTSAKPKMVSSPSQSTPLTQHVAFHTLGHSIQVNPRQSSKISLTDNKFNQEGLHRPGPVRSMSHPEFASESQREVGDDKEGNCGESINDSSCSLGPVSDRIKHFQLSATTQIAIVERDSRDVKANQCRSPSLTRRSHQQSTAKPLTATHQTAAAKPEPSRSMSDSAVIPGPPPVNIFGPVKKFKPVVCRSIEKDTSLHSHLMEAIQARGVKDRLRKTSSSGARSMKEAFSDENERSALLAAIRAQSSTGRLRKIKSGASDELEKFRSASGEHQRPLSSTCTSPVFTTSPPPSTLATSPTPPTALHRSKLTTVDRPNANALMNPALAREAMMEAIRSGSAAEKLKKVAAPTKTVKVNGRLGTMQATSSNLPRE</sequence>
<dbReference type="GO" id="GO:0030041">
    <property type="term" value="P:actin filament polymerization"/>
    <property type="evidence" value="ECO:0007669"/>
    <property type="project" value="TreeGrafter"/>
</dbReference>
<organism evidence="3 4">
    <name type="scientific">Hippocampus comes</name>
    <name type="common">Tiger tail seahorse</name>
    <dbReference type="NCBI Taxonomy" id="109280"/>
    <lineage>
        <taxon>Eukaryota</taxon>
        <taxon>Metazoa</taxon>
        <taxon>Chordata</taxon>
        <taxon>Craniata</taxon>
        <taxon>Vertebrata</taxon>
        <taxon>Euteleostomi</taxon>
        <taxon>Actinopterygii</taxon>
        <taxon>Neopterygii</taxon>
        <taxon>Teleostei</taxon>
        <taxon>Neoteleostei</taxon>
        <taxon>Acanthomorphata</taxon>
        <taxon>Syngnathiaria</taxon>
        <taxon>Syngnathiformes</taxon>
        <taxon>Syngnathoidei</taxon>
        <taxon>Syngnathidae</taxon>
        <taxon>Hippocampus</taxon>
    </lineage>
</organism>
<feature type="domain" description="WH2" evidence="2">
    <location>
        <begin position="1397"/>
        <end position="1417"/>
    </location>
</feature>
<protein>
    <submittedName>
        <fullName evidence="3">Cordon-bleu WH2 repeat protein</fullName>
    </submittedName>
</protein>
<name>A0A3Q3D1J4_HIPCM</name>
<feature type="compositionally biased region" description="Polar residues" evidence="1">
    <location>
        <begin position="541"/>
        <end position="559"/>
    </location>
</feature>
<feature type="domain" description="WH2" evidence="2">
    <location>
        <begin position="1305"/>
        <end position="1325"/>
    </location>
</feature>
<dbReference type="GO" id="GO:0043025">
    <property type="term" value="C:neuronal cell body"/>
    <property type="evidence" value="ECO:0007669"/>
    <property type="project" value="TreeGrafter"/>
</dbReference>
<feature type="compositionally biased region" description="Basic and acidic residues" evidence="1">
    <location>
        <begin position="1142"/>
        <end position="1153"/>
    </location>
</feature>
<dbReference type="GO" id="GO:0001726">
    <property type="term" value="C:ruffle"/>
    <property type="evidence" value="ECO:0007669"/>
    <property type="project" value="TreeGrafter"/>
</dbReference>
<reference evidence="3" key="2">
    <citation type="submission" date="2025-09" db="UniProtKB">
        <authorList>
            <consortium name="Ensembl"/>
        </authorList>
    </citation>
    <scope>IDENTIFICATION</scope>
</reference>
<dbReference type="STRING" id="109280.ENSHCOP00000000114"/>
<dbReference type="GeneTree" id="ENSGT00530000063608"/>
<feature type="compositionally biased region" description="Low complexity" evidence="1">
    <location>
        <begin position="415"/>
        <end position="445"/>
    </location>
</feature>
<dbReference type="PANTHER" id="PTHR47008">
    <property type="entry name" value="PROTEIN CORDON-BLEU"/>
    <property type="match status" value="1"/>
</dbReference>